<sequence length="250" mass="26360">MTENREADAPQDTSGPELPDRTGRAPSSGAVPGGRGMGQLAAGEFSLAESIGGVRGLVESTAPGLVFVVVFVATRELMPALISSVAVALIATIARLVARTPVTQAVGGLLGVAIGAIWAWRTGEAQDYFAWGLYVNAAFVVGVTASILARWPVVGVIVSSLFGKGFEWRADRTLLRRYSLASWLWVGAFAARLAVQVPLYLNAEAGWLGTARLVMGLPLWALVLWITWLLVNPRAGAAAQADPPAPRTTR</sequence>
<accession>A0A7M4DSG6</accession>
<protein>
    <recommendedName>
        <fullName evidence="5">DUF3159 domain-containing protein</fullName>
    </recommendedName>
</protein>
<organism evidence="3 4">
    <name type="scientific">Occultella aeris</name>
    <dbReference type="NCBI Taxonomy" id="2761496"/>
    <lineage>
        <taxon>Bacteria</taxon>
        <taxon>Bacillati</taxon>
        <taxon>Actinomycetota</taxon>
        <taxon>Actinomycetes</taxon>
        <taxon>Micrococcales</taxon>
        <taxon>Ruaniaceae</taxon>
        <taxon>Occultella</taxon>
    </lineage>
</organism>
<feature type="transmembrane region" description="Helical" evidence="2">
    <location>
        <begin position="213"/>
        <end position="231"/>
    </location>
</feature>
<dbReference type="Proteomes" id="UP000419743">
    <property type="component" value="Unassembled WGS sequence"/>
</dbReference>
<feature type="transmembrane region" description="Helical" evidence="2">
    <location>
        <begin position="133"/>
        <end position="162"/>
    </location>
</feature>
<gene>
    <name evidence="3" type="ORF">HALOF300_05114</name>
</gene>
<dbReference type="InterPro" id="IPR016566">
    <property type="entry name" value="UCP010219"/>
</dbReference>
<keyword evidence="4" id="KW-1185">Reference proteome</keyword>
<dbReference type="Pfam" id="PF11361">
    <property type="entry name" value="DUF3159"/>
    <property type="match status" value="1"/>
</dbReference>
<feature type="region of interest" description="Disordered" evidence="1">
    <location>
        <begin position="1"/>
        <end position="33"/>
    </location>
</feature>
<reference evidence="3 4" key="1">
    <citation type="submission" date="2019-11" db="EMBL/GenBank/DDBJ databases">
        <authorList>
            <person name="Criscuolo A."/>
        </authorList>
    </citation>
    <scope>NUCLEOTIDE SEQUENCE [LARGE SCALE GENOMIC DNA]</scope>
    <source>
        <strain evidence="3">CIP111667</strain>
    </source>
</reference>
<feature type="transmembrane region" description="Helical" evidence="2">
    <location>
        <begin position="77"/>
        <end position="98"/>
    </location>
</feature>
<keyword evidence="2" id="KW-1133">Transmembrane helix</keyword>
<comment type="caution">
    <text evidence="3">The sequence shown here is derived from an EMBL/GenBank/DDBJ whole genome shotgun (WGS) entry which is preliminary data.</text>
</comment>
<feature type="transmembrane region" description="Helical" evidence="2">
    <location>
        <begin position="105"/>
        <end position="121"/>
    </location>
</feature>
<keyword evidence="2" id="KW-0472">Membrane</keyword>
<name>A0A7M4DSG6_9MICO</name>
<dbReference type="EMBL" id="CACRYJ010000069">
    <property type="protein sequence ID" value="VZO40410.1"/>
    <property type="molecule type" value="Genomic_DNA"/>
</dbReference>
<proteinExistence type="predicted"/>
<feature type="transmembrane region" description="Helical" evidence="2">
    <location>
        <begin position="183"/>
        <end position="201"/>
    </location>
</feature>
<keyword evidence="2" id="KW-0812">Transmembrane</keyword>
<dbReference type="AlphaFoldDB" id="A0A7M4DSG6"/>
<evidence type="ECO:0000256" key="1">
    <source>
        <dbReference type="SAM" id="MobiDB-lite"/>
    </source>
</evidence>
<evidence type="ECO:0008006" key="5">
    <source>
        <dbReference type="Google" id="ProtNLM"/>
    </source>
</evidence>
<evidence type="ECO:0000313" key="4">
    <source>
        <dbReference type="Proteomes" id="UP000419743"/>
    </source>
</evidence>
<evidence type="ECO:0000256" key="2">
    <source>
        <dbReference type="SAM" id="Phobius"/>
    </source>
</evidence>
<dbReference type="RefSeq" id="WP_231955773.1">
    <property type="nucleotide sequence ID" value="NZ_CACRYJ010000069.1"/>
</dbReference>
<evidence type="ECO:0000313" key="3">
    <source>
        <dbReference type="EMBL" id="VZO40410.1"/>
    </source>
</evidence>